<protein>
    <submittedName>
        <fullName evidence="1">Uncharacterized protein</fullName>
    </submittedName>
</protein>
<name>A0ABP6VF09_9ACTN</name>
<comment type="caution">
    <text evidence="1">The sequence shown here is derived from an EMBL/GenBank/DDBJ whole genome shotgun (WGS) entry which is preliminary data.</text>
</comment>
<dbReference type="EMBL" id="BAABDQ010000002">
    <property type="protein sequence ID" value="GAA3532664.1"/>
    <property type="molecule type" value="Genomic_DNA"/>
</dbReference>
<evidence type="ECO:0000313" key="1">
    <source>
        <dbReference type="EMBL" id="GAA3532664.1"/>
    </source>
</evidence>
<gene>
    <name evidence="1" type="ORF">GCM10022419_009710</name>
</gene>
<organism evidence="1 2">
    <name type="scientific">Nonomuraea rosea</name>
    <dbReference type="NCBI Taxonomy" id="638574"/>
    <lineage>
        <taxon>Bacteria</taxon>
        <taxon>Bacillati</taxon>
        <taxon>Actinomycetota</taxon>
        <taxon>Actinomycetes</taxon>
        <taxon>Streptosporangiales</taxon>
        <taxon>Streptosporangiaceae</taxon>
        <taxon>Nonomuraea</taxon>
    </lineage>
</organism>
<dbReference type="Pfam" id="PF19371">
    <property type="entry name" value="DUF5946"/>
    <property type="match status" value="1"/>
</dbReference>
<reference evidence="2" key="1">
    <citation type="journal article" date="2019" name="Int. J. Syst. Evol. Microbiol.">
        <title>The Global Catalogue of Microorganisms (GCM) 10K type strain sequencing project: providing services to taxonomists for standard genome sequencing and annotation.</title>
        <authorList>
            <consortium name="The Broad Institute Genomics Platform"/>
            <consortium name="The Broad Institute Genome Sequencing Center for Infectious Disease"/>
            <person name="Wu L."/>
            <person name="Ma J."/>
        </authorList>
    </citation>
    <scope>NUCLEOTIDE SEQUENCE [LARGE SCALE GENOMIC DNA]</scope>
    <source>
        <strain evidence="2">JCM 17326</strain>
    </source>
</reference>
<dbReference type="Proteomes" id="UP001500630">
    <property type="component" value="Unassembled WGS sequence"/>
</dbReference>
<accession>A0ABP6VF09</accession>
<keyword evidence="2" id="KW-1185">Reference proteome</keyword>
<proteinExistence type="predicted"/>
<sequence>MVAGCAECGAAAGSCEALFHELLARDLSGRVPWAPLHAVSVACYSFQHPGRMGNTVPAYYWAVLHAYVRGGVDALTHLTQRTQQRNSHRYGGSGPAAGDFSDVPEFPRGVGPPGAYEVTIQDVAVDGDFPADGFEEWARRWAEATISAWNGEHVGP</sequence>
<evidence type="ECO:0000313" key="2">
    <source>
        <dbReference type="Proteomes" id="UP001500630"/>
    </source>
</evidence>
<dbReference type="InterPro" id="IPR045990">
    <property type="entry name" value="DUF5946"/>
</dbReference>